<dbReference type="EMBL" id="AORC01000018">
    <property type="protein sequence ID" value="EYT48117.1"/>
    <property type="molecule type" value="Genomic_DNA"/>
</dbReference>
<keyword evidence="1" id="KW-0472">Membrane</keyword>
<reference evidence="2 3" key="1">
    <citation type="journal article" date="2013" name="Genome Announc.">
        <title>Draft genome sequence of an Actinobacterium, Brachybacterium muris strain UCD-AY4.</title>
        <authorList>
            <person name="Lo J.R."/>
            <person name="Lang J.M."/>
            <person name="Darling A.E."/>
            <person name="Eisen J.A."/>
            <person name="Coil D.A."/>
        </authorList>
    </citation>
    <scope>NUCLEOTIDE SEQUENCE [LARGE SCALE GENOMIC DNA]</scope>
    <source>
        <strain evidence="2 3">UCD-AY4</strain>
    </source>
</reference>
<keyword evidence="1" id="KW-0812">Transmembrane</keyword>
<comment type="caution">
    <text evidence="2">The sequence shown here is derived from an EMBL/GenBank/DDBJ whole genome shotgun (WGS) entry which is preliminary data.</text>
</comment>
<keyword evidence="1" id="KW-1133">Transmembrane helix</keyword>
<feature type="transmembrane region" description="Helical" evidence="1">
    <location>
        <begin position="107"/>
        <end position="131"/>
    </location>
</feature>
<dbReference type="STRING" id="1249481.D641_0113095"/>
<dbReference type="AlphaFoldDB" id="A0A022KRI5"/>
<dbReference type="OrthoDB" id="1644899at2"/>
<evidence type="ECO:0000313" key="2">
    <source>
        <dbReference type="EMBL" id="EYT48117.1"/>
    </source>
</evidence>
<evidence type="ECO:0000313" key="3">
    <source>
        <dbReference type="Proteomes" id="UP000019754"/>
    </source>
</evidence>
<dbReference type="RefSeq" id="WP_017823954.1">
    <property type="nucleotide sequence ID" value="NZ_AORC01000018.1"/>
</dbReference>
<dbReference type="HOGENOM" id="CLU_124870_0_0_11"/>
<proteinExistence type="predicted"/>
<dbReference type="Proteomes" id="UP000019754">
    <property type="component" value="Unassembled WGS sequence"/>
</dbReference>
<dbReference type="Pfam" id="PF11070">
    <property type="entry name" value="DUF2871"/>
    <property type="match status" value="1"/>
</dbReference>
<accession>A0A022KRI5</accession>
<evidence type="ECO:0000256" key="1">
    <source>
        <dbReference type="SAM" id="Phobius"/>
    </source>
</evidence>
<gene>
    <name evidence="2" type="ORF">D641_0113095</name>
</gene>
<protein>
    <submittedName>
        <fullName evidence="2">Membrane protein</fullName>
    </submittedName>
</protein>
<name>A0A022KRI5_9MICO</name>
<sequence length="165" mass="17540">MKRLLNTALAYMVLGLASGVFYREYTKLTGNLGEPTQLSTLHTHLLVLGMLVFLVVLALEATLRLSGRRSFSVFYWTYNVGLVITIVMMVVRGVLTLDGADPAETTAAIPGIAGLGHMLLTVGLVALFVALRGAVGEAQARVRTIGAAHEGGATLEITTAENAQR</sequence>
<dbReference type="InterPro" id="IPR021299">
    <property type="entry name" value="DUF2871"/>
</dbReference>
<feature type="transmembrane region" description="Helical" evidence="1">
    <location>
        <begin position="75"/>
        <end position="95"/>
    </location>
</feature>
<keyword evidence="3" id="KW-1185">Reference proteome</keyword>
<organism evidence="2 3">
    <name type="scientific">Brachybacterium muris UCD-AY4</name>
    <dbReference type="NCBI Taxonomy" id="1249481"/>
    <lineage>
        <taxon>Bacteria</taxon>
        <taxon>Bacillati</taxon>
        <taxon>Actinomycetota</taxon>
        <taxon>Actinomycetes</taxon>
        <taxon>Micrococcales</taxon>
        <taxon>Dermabacteraceae</taxon>
        <taxon>Brachybacterium</taxon>
    </lineage>
</organism>
<feature type="transmembrane region" description="Helical" evidence="1">
    <location>
        <begin position="43"/>
        <end position="63"/>
    </location>
</feature>